<accession>A0A0H5Q2J8</accession>
<reference evidence="1" key="1">
    <citation type="submission" date="2015-06" db="EMBL/GenBank/DDBJ databases">
        <authorList>
            <person name="Joergensen T."/>
        </authorList>
    </citation>
    <scope>NUCLEOTIDE SEQUENCE</scope>
    <source>
        <strain evidence="1">RGFK0929</strain>
    </source>
</reference>
<proteinExistence type="predicted"/>
<dbReference type="EMBL" id="LN853528">
    <property type="protein sequence ID" value="CRY96113.1"/>
    <property type="molecule type" value="Genomic_DNA"/>
</dbReference>
<sequence length="206" mass="21492">MAVPAHQRINIRGTLSAAGIADEGFAFGWALQDDDAGQLNVGGVQAAIQGYFSDPDSGIGSAAVCTGFDVVDVVPGKSTIAASHNFTPGIAGNGQYSSFDSIPTILCAAVTLEGDGRVGKFGRGRFYPPNYAMPWQYDVLVPALALPPVVAFLAAMVAANAAPAVASSNGTLYNVHNVSMDSRVDTQRRRMYSVKPSRVTVSIPEI</sequence>
<organism evidence="1">
    <name type="scientific">uncultured prokaryote</name>
    <dbReference type="NCBI Taxonomy" id="198431"/>
    <lineage>
        <taxon>unclassified sequences</taxon>
        <taxon>environmental samples</taxon>
    </lineage>
</organism>
<name>A0A0H5Q2J8_9ZZZZ</name>
<reference evidence="1" key="2">
    <citation type="submission" date="2015-07" db="EMBL/GenBank/DDBJ databases">
        <title>Plasmids, circular viruses and viroids from rat gut.</title>
        <authorList>
            <person name="Jorgensen T.J."/>
            <person name="Hansen M.A."/>
            <person name="Xu Z."/>
            <person name="Tabak M.A."/>
            <person name="Sorensen S.J."/>
            <person name="Hansen L.H."/>
        </authorList>
    </citation>
    <scope>NUCLEOTIDE SEQUENCE</scope>
    <source>
        <strain evidence="1">RGFK0929</strain>
    </source>
</reference>
<dbReference type="AlphaFoldDB" id="A0A0H5Q2J8"/>
<protein>
    <submittedName>
        <fullName evidence="1">Uncharacterized protein</fullName>
    </submittedName>
</protein>
<evidence type="ECO:0000313" key="1">
    <source>
        <dbReference type="EMBL" id="CRY96113.1"/>
    </source>
</evidence>